<reference evidence="2" key="2">
    <citation type="submission" date="2015-01" db="EMBL/GenBank/DDBJ databases">
        <title>Evolutionary Origins and Diversification of the Mycorrhizal Mutualists.</title>
        <authorList>
            <consortium name="DOE Joint Genome Institute"/>
            <consortium name="Mycorrhizal Genomics Consortium"/>
            <person name="Kohler A."/>
            <person name="Kuo A."/>
            <person name="Nagy L.G."/>
            <person name="Floudas D."/>
            <person name="Copeland A."/>
            <person name="Barry K.W."/>
            <person name="Cichocki N."/>
            <person name="Veneault-Fourrey C."/>
            <person name="LaButti K."/>
            <person name="Lindquist E.A."/>
            <person name="Lipzen A."/>
            <person name="Lundell T."/>
            <person name="Morin E."/>
            <person name="Murat C."/>
            <person name="Riley R."/>
            <person name="Ohm R."/>
            <person name="Sun H."/>
            <person name="Tunlid A."/>
            <person name="Henrissat B."/>
            <person name="Grigoriev I.V."/>
            <person name="Hibbett D.S."/>
            <person name="Martin F."/>
        </authorList>
    </citation>
    <scope>NUCLEOTIDE SEQUENCE [LARGE SCALE GENOMIC DNA]</scope>
    <source>
        <strain evidence="2">Ve08.2h10</strain>
    </source>
</reference>
<evidence type="ECO:0000313" key="1">
    <source>
        <dbReference type="EMBL" id="KIL00924.1"/>
    </source>
</evidence>
<sequence length="51" mass="5950">MPTLRYTPLSASYPVPIQKKPEMLQRFPGFFKATPTAYPHPANKTYARYLY</sequence>
<name>A0A0D0DYP4_9AGAM</name>
<dbReference type="Proteomes" id="UP000054538">
    <property type="component" value="Unassembled WGS sequence"/>
</dbReference>
<dbReference type="EMBL" id="KN824824">
    <property type="protein sequence ID" value="KIL00924.1"/>
    <property type="molecule type" value="Genomic_DNA"/>
</dbReference>
<accession>A0A0D0DYP4</accession>
<dbReference type="InParanoid" id="A0A0D0DYP4"/>
<protein>
    <submittedName>
        <fullName evidence="1">Uncharacterized protein</fullName>
    </submittedName>
</protein>
<organism evidence="1 2">
    <name type="scientific">Paxillus rubicundulus Ve08.2h10</name>
    <dbReference type="NCBI Taxonomy" id="930991"/>
    <lineage>
        <taxon>Eukaryota</taxon>
        <taxon>Fungi</taxon>
        <taxon>Dikarya</taxon>
        <taxon>Basidiomycota</taxon>
        <taxon>Agaricomycotina</taxon>
        <taxon>Agaricomycetes</taxon>
        <taxon>Agaricomycetidae</taxon>
        <taxon>Boletales</taxon>
        <taxon>Paxilineae</taxon>
        <taxon>Paxillaceae</taxon>
        <taxon>Paxillus</taxon>
    </lineage>
</organism>
<gene>
    <name evidence="1" type="ORF">PAXRUDRAFT_821128</name>
</gene>
<proteinExistence type="predicted"/>
<reference evidence="1 2" key="1">
    <citation type="submission" date="2014-04" db="EMBL/GenBank/DDBJ databases">
        <authorList>
            <consortium name="DOE Joint Genome Institute"/>
            <person name="Kuo A."/>
            <person name="Kohler A."/>
            <person name="Jargeat P."/>
            <person name="Nagy L.G."/>
            <person name="Floudas D."/>
            <person name="Copeland A."/>
            <person name="Barry K.W."/>
            <person name="Cichocki N."/>
            <person name="Veneault-Fourrey C."/>
            <person name="LaButti K."/>
            <person name="Lindquist E.A."/>
            <person name="Lipzen A."/>
            <person name="Lundell T."/>
            <person name="Morin E."/>
            <person name="Murat C."/>
            <person name="Sun H."/>
            <person name="Tunlid A."/>
            <person name="Henrissat B."/>
            <person name="Grigoriev I.V."/>
            <person name="Hibbett D.S."/>
            <person name="Martin F."/>
            <person name="Nordberg H.P."/>
            <person name="Cantor M.N."/>
            <person name="Hua S.X."/>
        </authorList>
    </citation>
    <scope>NUCLEOTIDE SEQUENCE [LARGE SCALE GENOMIC DNA]</scope>
    <source>
        <strain evidence="1 2">Ve08.2h10</strain>
    </source>
</reference>
<dbReference type="AlphaFoldDB" id="A0A0D0DYP4"/>
<evidence type="ECO:0000313" key="2">
    <source>
        <dbReference type="Proteomes" id="UP000054538"/>
    </source>
</evidence>
<keyword evidence="2" id="KW-1185">Reference proteome</keyword>
<dbReference type="HOGENOM" id="CLU_3107049_0_0_1"/>